<protein>
    <recommendedName>
        <fullName evidence="4">Outer membrane protein beta-barrel domain-containing protein</fullName>
    </recommendedName>
</protein>
<gene>
    <name evidence="2" type="ORF">C9J01_04365</name>
</gene>
<evidence type="ECO:0000256" key="1">
    <source>
        <dbReference type="SAM" id="SignalP"/>
    </source>
</evidence>
<comment type="caution">
    <text evidence="2">The sequence shown here is derived from an EMBL/GenBank/DDBJ whole genome shotgun (WGS) entry which is preliminary data.</text>
</comment>
<evidence type="ECO:0008006" key="4">
    <source>
        <dbReference type="Google" id="ProtNLM"/>
    </source>
</evidence>
<dbReference type="Proteomes" id="UP000241346">
    <property type="component" value="Unassembled WGS sequence"/>
</dbReference>
<feature type="chain" id="PRO_5015499622" description="Outer membrane protein beta-barrel domain-containing protein" evidence="1">
    <location>
        <begin position="22"/>
        <end position="258"/>
    </location>
</feature>
<proteinExistence type="predicted"/>
<dbReference type="RefSeq" id="WP_107296865.1">
    <property type="nucleotide sequence ID" value="NZ_PYMB01000001.1"/>
</dbReference>
<name>A0A2T3NLB7_9GAMM</name>
<evidence type="ECO:0000313" key="3">
    <source>
        <dbReference type="Proteomes" id="UP000241346"/>
    </source>
</evidence>
<evidence type="ECO:0000313" key="2">
    <source>
        <dbReference type="EMBL" id="PSW16242.1"/>
    </source>
</evidence>
<dbReference type="OrthoDB" id="5896825at2"/>
<dbReference type="EMBL" id="PYMB01000001">
    <property type="protein sequence ID" value="PSW16242.1"/>
    <property type="molecule type" value="Genomic_DNA"/>
</dbReference>
<sequence length="258" mass="28400">MTKKYFVPLVSLTLTSFAALSDTNNNDIDPSDLTKVYTQAALMVSGNSNIMPVGMISGGYDNGHQFALLAEAKFGKTGDNADNEFGLEYGSSRFQYFQVADTGSNFMPRAGLSADYINIRSPYIKSDLLALGGVAAINHQYTPGFMLFPLAGYVFGQFNINGIKDDVDGVNLSIAASIPVGESGAFMMIWPEYRKLSGSKVQTENVSTKLIVNAPLTDNRKWWINTRLELDHSELKVSGDKLSNQWNSDVYMGVRYFF</sequence>
<organism evidence="2 3">
    <name type="scientific">Photobacterium rosenbergii</name>
    <dbReference type="NCBI Taxonomy" id="294936"/>
    <lineage>
        <taxon>Bacteria</taxon>
        <taxon>Pseudomonadati</taxon>
        <taxon>Pseudomonadota</taxon>
        <taxon>Gammaproteobacteria</taxon>
        <taxon>Vibrionales</taxon>
        <taxon>Vibrionaceae</taxon>
        <taxon>Photobacterium</taxon>
    </lineage>
</organism>
<accession>A0A2T3NLB7</accession>
<dbReference type="AlphaFoldDB" id="A0A2T3NLB7"/>
<reference evidence="2 3" key="1">
    <citation type="submission" date="2018-03" db="EMBL/GenBank/DDBJ databases">
        <title>Whole genome sequencing of Histamine producing bacteria.</title>
        <authorList>
            <person name="Butler K."/>
        </authorList>
    </citation>
    <scope>NUCLEOTIDE SEQUENCE [LARGE SCALE GENOMIC DNA]</scope>
    <source>
        <strain evidence="2 3">DSM 19138</strain>
    </source>
</reference>
<keyword evidence="1" id="KW-0732">Signal</keyword>
<feature type="signal peptide" evidence="1">
    <location>
        <begin position="1"/>
        <end position="21"/>
    </location>
</feature>